<evidence type="ECO:0000256" key="1">
    <source>
        <dbReference type="SAM" id="SignalP"/>
    </source>
</evidence>
<gene>
    <name evidence="2" type="primary">Dvir\GJ20333</name>
    <name evidence="2" type="ORF">Dvir_GJ20333</name>
</gene>
<sequence>MNHSTVFLISCLLLGSNAWAAFRDFVVESEAEQQLQLEPNNDIALGCPAEEEQPLISFHDVEQDGIVDTQLLLAALMQHAQRLGMNLEQLAQMQAIGEEDVLDSDAGCSAAESLSYRDQPSWYDVFFN</sequence>
<keyword evidence="1" id="KW-0732">Signal</keyword>
<dbReference type="InParanoid" id="B4LQ99"/>
<name>B4LQ99_DROVI</name>
<accession>B4LQ99</accession>
<protein>
    <recommendedName>
        <fullName evidence="4">EF-hand domain-containing protein</fullName>
    </recommendedName>
</protein>
<evidence type="ECO:0000313" key="2">
    <source>
        <dbReference type="EMBL" id="EDW61384.1"/>
    </source>
</evidence>
<dbReference type="PhylomeDB" id="B4LQ99"/>
<keyword evidence="3" id="KW-1185">Reference proteome</keyword>
<proteinExistence type="predicted"/>
<organism evidence="2 3">
    <name type="scientific">Drosophila virilis</name>
    <name type="common">Fruit fly</name>
    <dbReference type="NCBI Taxonomy" id="7244"/>
    <lineage>
        <taxon>Eukaryota</taxon>
        <taxon>Metazoa</taxon>
        <taxon>Ecdysozoa</taxon>
        <taxon>Arthropoda</taxon>
        <taxon>Hexapoda</taxon>
        <taxon>Insecta</taxon>
        <taxon>Pterygota</taxon>
        <taxon>Neoptera</taxon>
        <taxon>Endopterygota</taxon>
        <taxon>Diptera</taxon>
        <taxon>Brachycera</taxon>
        <taxon>Muscomorpha</taxon>
        <taxon>Ephydroidea</taxon>
        <taxon>Drosophilidae</taxon>
        <taxon>Drosophila</taxon>
    </lineage>
</organism>
<dbReference type="Proteomes" id="UP000008792">
    <property type="component" value="Unassembled WGS sequence"/>
</dbReference>
<reference evidence="2 3" key="1">
    <citation type="journal article" date="2007" name="Nature">
        <title>Evolution of genes and genomes on the Drosophila phylogeny.</title>
        <authorList>
            <consortium name="Drosophila 12 Genomes Consortium"/>
            <person name="Clark A.G."/>
            <person name="Eisen M.B."/>
            <person name="Smith D.R."/>
            <person name="Bergman C.M."/>
            <person name="Oliver B."/>
            <person name="Markow T.A."/>
            <person name="Kaufman T.C."/>
            <person name="Kellis M."/>
            <person name="Gelbart W."/>
            <person name="Iyer V.N."/>
            <person name="Pollard D.A."/>
            <person name="Sackton T.B."/>
            <person name="Larracuente A.M."/>
            <person name="Singh N.D."/>
            <person name="Abad J.P."/>
            <person name="Abt D.N."/>
            <person name="Adryan B."/>
            <person name="Aguade M."/>
            <person name="Akashi H."/>
            <person name="Anderson W.W."/>
            <person name="Aquadro C.F."/>
            <person name="Ardell D.H."/>
            <person name="Arguello R."/>
            <person name="Artieri C.G."/>
            <person name="Barbash D.A."/>
            <person name="Barker D."/>
            <person name="Barsanti P."/>
            <person name="Batterham P."/>
            <person name="Batzoglou S."/>
            <person name="Begun D."/>
            <person name="Bhutkar A."/>
            <person name="Blanco E."/>
            <person name="Bosak S.A."/>
            <person name="Bradley R.K."/>
            <person name="Brand A.D."/>
            <person name="Brent M.R."/>
            <person name="Brooks A.N."/>
            <person name="Brown R.H."/>
            <person name="Butlin R.K."/>
            <person name="Caggese C."/>
            <person name="Calvi B.R."/>
            <person name="Bernardo de Carvalho A."/>
            <person name="Caspi A."/>
            <person name="Castrezana S."/>
            <person name="Celniker S.E."/>
            <person name="Chang J.L."/>
            <person name="Chapple C."/>
            <person name="Chatterji S."/>
            <person name="Chinwalla A."/>
            <person name="Civetta A."/>
            <person name="Clifton S.W."/>
            <person name="Comeron J.M."/>
            <person name="Costello J.C."/>
            <person name="Coyne J.A."/>
            <person name="Daub J."/>
            <person name="David R.G."/>
            <person name="Delcher A.L."/>
            <person name="Delehaunty K."/>
            <person name="Do C.B."/>
            <person name="Ebling H."/>
            <person name="Edwards K."/>
            <person name="Eickbush T."/>
            <person name="Evans J.D."/>
            <person name="Filipski A."/>
            <person name="Findeiss S."/>
            <person name="Freyhult E."/>
            <person name="Fulton L."/>
            <person name="Fulton R."/>
            <person name="Garcia A.C."/>
            <person name="Gardiner A."/>
            <person name="Garfield D.A."/>
            <person name="Garvin B.E."/>
            <person name="Gibson G."/>
            <person name="Gilbert D."/>
            <person name="Gnerre S."/>
            <person name="Godfrey J."/>
            <person name="Good R."/>
            <person name="Gotea V."/>
            <person name="Gravely B."/>
            <person name="Greenberg A.J."/>
            <person name="Griffiths-Jones S."/>
            <person name="Gross S."/>
            <person name="Guigo R."/>
            <person name="Gustafson E.A."/>
            <person name="Haerty W."/>
            <person name="Hahn M.W."/>
            <person name="Halligan D.L."/>
            <person name="Halpern A.L."/>
            <person name="Halter G.M."/>
            <person name="Han M.V."/>
            <person name="Heger A."/>
            <person name="Hillier L."/>
            <person name="Hinrichs A.S."/>
            <person name="Holmes I."/>
            <person name="Hoskins R.A."/>
            <person name="Hubisz M.J."/>
            <person name="Hultmark D."/>
            <person name="Huntley M.A."/>
            <person name="Jaffe D.B."/>
            <person name="Jagadeeshan S."/>
            <person name="Jeck W.R."/>
            <person name="Johnson J."/>
            <person name="Jones C.D."/>
            <person name="Jordan W.C."/>
            <person name="Karpen G.H."/>
            <person name="Kataoka E."/>
            <person name="Keightley P.D."/>
            <person name="Kheradpour P."/>
            <person name="Kirkness E.F."/>
            <person name="Koerich L.B."/>
            <person name="Kristiansen K."/>
            <person name="Kudrna D."/>
            <person name="Kulathinal R.J."/>
            <person name="Kumar S."/>
            <person name="Kwok R."/>
            <person name="Lander E."/>
            <person name="Langley C.H."/>
            <person name="Lapoint R."/>
            <person name="Lazzaro B.P."/>
            <person name="Lee S.J."/>
            <person name="Levesque L."/>
            <person name="Li R."/>
            <person name="Lin C.F."/>
            <person name="Lin M.F."/>
            <person name="Lindblad-Toh K."/>
            <person name="Llopart A."/>
            <person name="Long M."/>
            <person name="Low L."/>
            <person name="Lozovsky E."/>
            <person name="Lu J."/>
            <person name="Luo M."/>
            <person name="Machado C.A."/>
            <person name="Makalowski W."/>
            <person name="Marzo M."/>
            <person name="Matsuda M."/>
            <person name="Matzkin L."/>
            <person name="McAllister B."/>
            <person name="McBride C.S."/>
            <person name="McKernan B."/>
            <person name="McKernan K."/>
            <person name="Mendez-Lago M."/>
            <person name="Minx P."/>
            <person name="Mollenhauer M.U."/>
            <person name="Montooth K."/>
            <person name="Mount S.M."/>
            <person name="Mu X."/>
            <person name="Myers E."/>
            <person name="Negre B."/>
            <person name="Newfeld S."/>
            <person name="Nielsen R."/>
            <person name="Noor M.A."/>
            <person name="O'Grady P."/>
            <person name="Pachter L."/>
            <person name="Papaceit M."/>
            <person name="Parisi M.J."/>
            <person name="Parisi M."/>
            <person name="Parts L."/>
            <person name="Pedersen J.S."/>
            <person name="Pesole G."/>
            <person name="Phillippy A.M."/>
            <person name="Ponting C.P."/>
            <person name="Pop M."/>
            <person name="Porcelli D."/>
            <person name="Powell J.R."/>
            <person name="Prohaska S."/>
            <person name="Pruitt K."/>
            <person name="Puig M."/>
            <person name="Quesneville H."/>
            <person name="Ram K.R."/>
            <person name="Rand D."/>
            <person name="Rasmussen M.D."/>
            <person name="Reed L.K."/>
            <person name="Reenan R."/>
            <person name="Reily A."/>
            <person name="Remington K.A."/>
            <person name="Rieger T.T."/>
            <person name="Ritchie M.G."/>
            <person name="Robin C."/>
            <person name="Rogers Y.H."/>
            <person name="Rohde C."/>
            <person name="Rozas J."/>
            <person name="Rubenfield M.J."/>
            <person name="Ruiz A."/>
            <person name="Russo S."/>
            <person name="Salzberg S.L."/>
            <person name="Sanchez-Gracia A."/>
            <person name="Saranga D.J."/>
            <person name="Sato H."/>
            <person name="Schaeffer S.W."/>
            <person name="Schatz M.C."/>
            <person name="Schlenke T."/>
            <person name="Schwartz R."/>
            <person name="Segarra C."/>
            <person name="Singh R.S."/>
            <person name="Sirot L."/>
            <person name="Sirota M."/>
            <person name="Sisneros N.B."/>
            <person name="Smith C.D."/>
            <person name="Smith T.F."/>
            <person name="Spieth J."/>
            <person name="Stage D.E."/>
            <person name="Stark A."/>
            <person name="Stephan W."/>
            <person name="Strausberg R.L."/>
            <person name="Strempel S."/>
            <person name="Sturgill D."/>
            <person name="Sutton G."/>
            <person name="Sutton G.G."/>
            <person name="Tao W."/>
            <person name="Teichmann S."/>
            <person name="Tobari Y.N."/>
            <person name="Tomimura Y."/>
            <person name="Tsolas J.M."/>
            <person name="Valente V.L."/>
            <person name="Venter E."/>
            <person name="Venter J.C."/>
            <person name="Vicario S."/>
            <person name="Vieira F.G."/>
            <person name="Vilella A.J."/>
            <person name="Villasante A."/>
            <person name="Walenz B."/>
            <person name="Wang J."/>
            <person name="Wasserman M."/>
            <person name="Watts T."/>
            <person name="Wilson D."/>
            <person name="Wilson R.K."/>
            <person name="Wing R.A."/>
            <person name="Wolfner M.F."/>
            <person name="Wong A."/>
            <person name="Wong G.K."/>
            <person name="Wu C.I."/>
            <person name="Wu G."/>
            <person name="Yamamoto D."/>
            <person name="Yang H.P."/>
            <person name="Yang S.P."/>
            <person name="Yorke J.A."/>
            <person name="Yoshida K."/>
            <person name="Zdobnov E."/>
            <person name="Zhang P."/>
            <person name="Zhang Y."/>
            <person name="Zimin A.V."/>
            <person name="Baldwin J."/>
            <person name="Abdouelleil A."/>
            <person name="Abdulkadir J."/>
            <person name="Abebe A."/>
            <person name="Abera B."/>
            <person name="Abreu J."/>
            <person name="Acer S.C."/>
            <person name="Aftuck L."/>
            <person name="Alexander A."/>
            <person name="An P."/>
            <person name="Anderson E."/>
            <person name="Anderson S."/>
            <person name="Arachi H."/>
            <person name="Azer M."/>
            <person name="Bachantsang P."/>
            <person name="Barry A."/>
            <person name="Bayul T."/>
            <person name="Berlin A."/>
            <person name="Bessette D."/>
            <person name="Bloom T."/>
            <person name="Blye J."/>
            <person name="Boguslavskiy L."/>
            <person name="Bonnet C."/>
            <person name="Boukhgalter B."/>
            <person name="Bourzgui I."/>
            <person name="Brown A."/>
            <person name="Cahill P."/>
            <person name="Channer S."/>
            <person name="Cheshatsang Y."/>
            <person name="Chuda L."/>
            <person name="Citroen M."/>
            <person name="Collymore A."/>
            <person name="Cooke P."/>
            <person name="Costello M."/>
            <person name="D'Aco K."/>
            <person name="Daza R."/>
            <person name="De Haan G."/>
            <person name="DeGray S."/>
            <person name="DeMaso C."/>
            <person name="Dhargay N."/>
            <person name="Dooley K."/>
            <person name="Dooley E."/>
            <person name="Doricent M."/>
            <person name="Dorje P."/>
            <person name="Dorjee K."/>
            <person name="Dupes A."/>
            <person name="Elong R."/>
            <person name="Falk J."/>
            <person name="Farina A."/>
            <person name="Faro S."/>
            <person name="Ferguson D."/>
            <person name="Fisher S."/>
            <person name="Foley C.D."/>
            <person name="Franke A."/>
            <person name="Friedrich D."/>
            <person name="Gadbois L."/>
            <person name="Gearin G."/>
            <person name="Gearin C.R."/>
            <person name="Giannoukos G."/>
            <person name="Goode T."/>
            <person name="Graham J."/>
            <person name="Grandbois E."/>
            <person name="Grewal S."/>
            <person name="Gyaltsen K."/>
            <person name="Hafez N."/>
            <person name="Hagos B."/>
            <person name="Hall J."/>
            <person name="Henson C."/>
            <person name="Hollinger A."/>
            <person name="Honan T."/>
            <person name="Huard M.D."/>
            <person name="Hughes L."/>
            <person name="Hurhula B."/>
            <person name="Husby M.E."/>
            <person name="Kamat A."/>
            <person name="Kanga B."/>
            <person name="Kashin S."/>
            <person name="Khazanovich D."/>
            <person name="Kisner P."/>
            <person name="Lance K."/>
            <person name="Lara M."/>
            <person name="Lee W."/>
            <person name="Lennon N."/>
            <person name="Letendre F."/>
            <person name="LeVine R."/>
            <person name="Lipovsky A."/>
            <person name="Liu X."/>
            <person name="Liu J."/>
            <person name="Liu S."/>
            <person name="Lokyitsang T."/>
            <person name="Lokyitsang Y."/>
            <person name="Lubonja R."/>
            <person name="Lui A."/>
            <person name="MacDonald P."/>
            <person name="Magnisalis V."/>
            <person name="Maru K."/>
            <person name="Matthews C."/>
            <person name="McCusker W."/>
            <person name="McDonough S."/>
            <person name="Mehta T."/>
            <person name="Meldrim J."/>
            <person name="Meneus L."/>
            <person name="Mihai O."/>
            <person name="Mihalev A."/>
            <person name="Mihova T."/>
            <person name="Mittelman R."/>
            <person name="Mlenga V."/>
            <person name="Montmayeur A."/>
            <person name="Mulrain L."/>
            <person name="Navidi A."/>
            <person name="Naylor J."/>
            <person name="Negash T."/>
            <person name="Nguyen T."/>
            <person name="Nguyen N."/>
            <person name="Nicol R."/>
            <person name="Norbu C."/>
            <person name="Norbu N."/>
            <person name="Novod N."/>
            <person name="O'Neill B."/>
            <person name="Osman S."/>
            <person name="Markiewicz E."/>
            <person name="Oyono O.L."/>
            <person name="Patti C."/>
            <person name="Phunkhang P."/>
            <person name="Pierre F."/>
            <person name="Priest M."/>
            <person name="Raghuraman S."/>
            <person name="Rege F."/>
            <person name="Reyes R."/>
            <person name="Rise C."/>
            <person name="Rogov P."/>
            <person name="Ross K."/>
            <person name="Ryan E."/>
            <person name="Settipalli S."/>
            <person name="Shea T."/>
            <person name="Sherpa N."/>
            <person name="Shi L."/>
            <person name="Shih D."/>
            <person name="Sparrow T."/>
            <person name="Spaulding J."/>
            <person name="Stalker J."/>
            <person name="Stange-Thomann N."/>
            <person name="Stavropoulos S."/>
            <person name="Stone C."/>
            <person name="Strader C."/>
            <person name="Tesfaye S."/>
            <person name="Thomson T."/>
            <person name="Thoulutsang Y."/>
            <person name="Thoulutsang D."/>
            <person name="Topham K."/>
            <person name="Topping I."/>
            <person name="Tsamla T."/>
            <person name="Vassiliev H."/>
            <person name="Vo A."/>
            <person name="Wangchuk T."/>
            <person name="Wangdi T."/>
            <person name="Weiand M."/>
            <person name="Wilkinson J."/>
            <person name="Wilson A."/>
            <person name="Yadav S."/>
            <person name="Young G."/>
            <person name="Yu Q."/>
            <person name="Zembek L."/>
            <person name="Zhong D."/>
            <person name="Zimmer A."/>
            <person name="Zwirko Z."/>
            <person name="Jaffe D.B."/>
            <person name="Alvarez P."/>
            <person name="Brockman W."/>
            <person name="Butler J."/>
            <person name="Chin C."/>
            <person name="Gnerre S."/>
            <person name="Grabherr M."/>
            <person name="Kleber M."/>
            <person name="Mauceli E."/>
            <person name="MacCallum I."/>
        </authorList>
    </citation>
    <scope>NUCLEOTIDE SEQUENCE [LARGE SCALE GENOMIC DNA]</scope>
    <source>
        <strain evidence="3">Tucson 15010-1051.87</strain>
    </source>
</reference>
<dbReference type="EMBL" id="CH940648">
    <property type="protein sequence ID" value="EDW61384.1"/>
    <property type="molecule type" value="Genomic_DNA"/>
</dbReference>
<evidence type="ECO:0000313" key="3">
    <source>
        <dbReference type="Proteomes" id="UP000008792"/>
    </source>
</evidence>
<dbReference type="HOGENOM" id="CLU_135230_0_0_1"/>
<evidence type="ECO:0008006" key="4">
    <source>
        <dbReference type="Google" id="ProtNLM"/>
    </source>
</evidence>
<dbReference type="OMA" id="EKPTWRD"/>
<feature type="signal peptide" evidence="1">
    <location>
        <begin position="1"/>
        <end position="20"/>
    </location>
</feature>
<dbReference type="eggNOG" id="ENOG502T9AW">
    <property type="taxonomic scope" value="Eukaryota"/>
</dbReference>
<dbReference type="AlphaFoldDB" id="B4LQ99"/>
<dbReference type="OrthoDB" id="7861561at2759"/>
<dbReference type="KEGG" id="dvi:6624797"/>
<feature type="chain" id="PRO_5002816467" description="EF-hand domain-containing protein" evidence="1">
    <location>
        <begin position="21"/>
        <end position="128"/>
    </location>
</feature>